<proteinExistence type="predicted"/>
<dbReference type="EMBL" id="AGRW01000051">
    <property type="protein sequence ID" value="EIC01227.1"/>
    <property type="molecule type" value="Genomic_DNA"/>
</dbReference>
<dbReference type="AlphaFoldDB" id="H7EME2"/>
<keyword evidence="3" id="KW-1185">Reference proteome</keyword>
<comment type="caution">
    <text evidence="2">The sequence shown here is derived from an EMBL/GenBank/DDBJ whole genome shotgun (WGS) entry which is preliminary data.</text>
</comment>
<dbReference type="Proteomes" id="UP000003571">
    <property type="component" value="Unassembled WGS sequence"/>
</dbReference>
<protein>
    <submittedName>
        <fullName evidence="2">Uncharacterized protein</fullName>
    </submittedName>
</protein>
<feature type="transmembrane region" description="Helical" evidence="1">
    <location>
        <begin position="9"/>
        <end position="25"/>
    </location>
</feature>
<evidence type="ECO:0000313" key="3">
    <source>
        <dbReference type="Proteomes" id="UP000003571"/>
    </source>
</evidence>
<keyword evidence="1" id="KW-1133">Transmembrane helix</keyword>
<name>H7EME2_9SPIR</name>
<keyword evidence="1" id="KW-0812">Transmembrane</keyword>
<reference evidence="2 3" key="1">
    <citation type="submission" date="2011-09" db="EMBL/GenBank/DDBJ databases">
        <title>The draft genome of Treponema saccharophilum DSM 2985.</title>
        <authorList>
            <consortium name="US DOE Joint Genome Institute (JGI-PGF)"/>
            <person name="Lucas S."/>
            <person name="Copeland A."/>
            <person name="Lapidus A."/>
            <person name="Glavina del Rio T."/>
            <person name="Dalin E."/>
            <person name="Tice H."/>
            <person name="Bruce D."/>
            <person name="Goodwin L."/>
            <person name="Pitluck S."/>
            <person name="Peters L."/>
            <person name="Kyrpides N."/>
            <person name="Mavromatis K."/>
            <person name="Ivanova N."/>
            <person name="Markowitz V."/>
            <person name="Cheng J.-F."/>
            <person name="Hugenholtz P."/>
            <person name="Woyke T."/>
            <person name="Wu D."/>
            <person name="Gronow S."/>
            <person name="Wellnitz S."/>
            <person name="Brambilla E."/>
            <person name="Klenk H.-P."/>
            <person name="Eisen J.A."/>
        </authorList>
    </citation>
    <scope>NUCLEOTIDE SEQUENCE [LARGE SCALE GENOMIC DNA]</scope>
    <source>
        <strain evidence="2 3">DSM 2985</strain>
    </source>
</reference>
<dbReference type="OrthoDB" id="361812at2"/>
<feature type="transmembrane region" description="Helical" evidence="1">
    <location>
        <begin position="90"/>
        <end position="110"/>
    </location>
</feature>
<dbReference type="STRING" id="907348.TresaDRAFT_0364"/>
<gene>
    <name evidence="2" type="ORF">TresaDRAFT_0364</name>
</gene>
<feature type="transmembrane region" description="Helical" evidence="1">
    <location>
        <begin position="172"/>
        <end position="196"/>
    </location>
</feature>
<evidence type="ECO:0000256" key="1">
    <source>
        <dbReference type="SAM" id="Phobius"/>
    </source>
</evidence>
<organism evidence="2 3">
    <name type="scientific">Treponema saccharophilum DSM 2985</name>
    <dbReference type="NCBI Taxonomy" id="907348"/>
    <lineage>
        <taxon>Bacteria</taxon>
        <taxon>Pseudomonadati</taxon>
        <taxon>Spirochaetota</taxon>
        <taxon>Spirochaetia</taxon>
        <taxon>Spirochaetales</taxon>
        <taxon>Treponemataceae</taxon>
        <taxon>Treponema</taxon>
    </lineage>
</organism>
<feature type="transmembrane region" description="Helical" evidence="1">
    <location>
        <begin position="64"/>
        <end position="84"/>
    </location>
</feature>
<feature type="transmembrane region" description="Helical" evidence="1">
    <location>
        <begin position="31"/>
        <end position="52"/>
    </location>
</feature>
<feature type="transmembrane region" description="Helical" evidence="1">
    <location>
        <begin position="131"/>
        <end position="152"/>
    </location>
</feature>
<evidence type="ECO:0000313" key="2">
    <source>
        <dbReference type="EMBL" id="EIC01227.1"/>
    </source>
</evidence>
<dbReference type="eggNOG" id="ENOG5031CUE">
    <property type="taxonomic scope" value="Bacteria"/>
</dbReference>
<sequence length="216" mass="23435">MNDTKAQRSSIYFHIAAMLSILVPVPGQFAYGVLVLVLFNIQMASVTLFYHLVNRMRIENFRNILVAFEIIFVTVLYKQLLIVICPVAALALGFSLYLPALSAVAISFFFDRNDSRLGEHLAASMSRSVLVTAYSLVYFLIRELVGYATFSVPGNGGIIVFHLPFFGKPTGAGVFLATVPGALALVAVSLLLVIFVRQKLGIVASALAAGNGEDEK</sequence>
<dbReference type="PATRIC" id="fig|907348.3.peg.2121"/>
<accession>H7EME2</accession>
<keyword evidence="1" id="KW-0472">Membrane</keyword>
<dbReference type="RefSeq" id="WP_002705458.1">
    <property type="nucleotide sequence ID" value="NZ_AGRW01000051.1"/>
</dbReference>